<feature type="domain" description="Outer membrane lipoprotein BamD-like" evidence="6">
    <location>
        <begin position="48"/>
        <end position="242"/>
    </location>
</feature>
<keyword evidence="3 4" id="KW-0998">Cell outer membrane</keyword>
<comment type="subunit">
    <text evidence="4">Part of the Bam complex.</text>
</comment>
<reference evidence="7 8" key="1">
    <citation type="journal article" date="2014" name="World J. Microbiol. Biotechnol.">
        <title>Biodiversity and physiological characteristics of Antarctic and Arctic lichens-associated bacteria.</title>
        <authorList>
            <person name="Lee Y.M."/>
            <person name="Kim E.H."/>
            <person name="Lee H.K."/>
            <person name="Hong S.G."/>
        </authorList>
    </citation>
    <scope>NUCLEOTIDE SEQUENCE [LARGE SCALE GENOMIC DNA]</scope>
    <source>
        <strain evidence="7 8">PAMC 26569</strain>
    </source>
</reference>
<proteinExistence type="inferred from homology"/>
<evidence type="ECO:0000256" key="3">
    <source>
        <dbReference type="ARBA" id="ARBA00023237"/>
    </source>
</evidence>
<name>A0A6M8HRF1_9PROT</name>
<evidence type="ECO:0000256" key="2">
    <source>
        <dbReference type="ARBA" id="ARBA00023136"/>
    </source>
</evidence>
<dbReference type="InterPro" id="IPR017689">
    <property type="entry name" value="BamD"/>
</dbReference>
<organism evidence="7 8">
    <name type="scientific">Lichenicola cladoniae</name>
    <dbReference type="NCBI Taxonomy" id="1484109"/>
    <lineage>
        <taxon>Bacteria</taxon>
        <taxon>Pseudomonadati</taxon>
        <taxon>Pseudomonadota</taxon>
        <taxon>Alphaproteobacteria</taxon>
        <taxon>Acetobacterales</taxon>
        <taxon>Acetobacteraceae</taxon>
        <taxon>Lichenicola</taxon>
    </lineage>
</organism>
<feature type="repeat" description="TPR" evidence="5">
    <location>
        <begin position="86"/>
        <end position="119"/>
    </location>
</feature>
<keyword evidence="8" id="KW-1185">Reference proteome</keyword>
<protein>
    <recommendedName>
        <fullName evidence="4">Outer membrane protein assembly factor BamD</fullName>
    </recommendedName>
</protein>
<dbReference type="Proteomes" id="UP000500767">
    <property type="component" value="Chromosome"/>
</dbReference>
<dbReference type="GO" id="GO:0009279">
    <property type="term" value="C:cell outer membrane"/>
    <property type="evidence" value="ECO:0007669"/>
    <property type="project" value="UniProtKB-SubCell"/>
</dbReference>
<dbReference type="EMBL" id="CP053708">
    <property type="protein sequence ID" value="QKE91034.1"/>
    <property type="molecule type" value="Genomic_DNA"/>
</dbReference>
<keyword evidence="5" id="KW-0802">TPR repeat</keyword>
<evidence type="ECO:0000256" key="4">
    <source>
        <dbReference type="HAMAP-Rule" id="MF_00922"/>
    </source>
</evidence>
<evidence type="ECO:0000256" key="1">
    <source>
        <dbReference type="ARBA" id="ARBA00022729"/>
    </source>
</evidence>
<dbReference type="HAMAP" id="MF_00922">
    <property type="entry name" value="OM_assembly_BamD"/>
    <property type="match status" value="1"/>
</dbReference>
<dbReference type="Pfam" id="PF13525">
    <property type="entry name" value="YfiO"/>
    <property type="match status" value="1"/>
</dbReference>
<dbReference type="PANTHER" id="PTHR37423:SF6">
    <property type="entry name" value="CELL DIVISION COORDINATOR CPOB"/>
    <property type="match status" value="1"/>
</dbReference>
<evidence type="ECO:0000313" key="7">
    <source>
        <dbReference type="EMBL" id="QKE91034.1"/>
    </source>
</evidence>
<dbReference type="PROSITE" id="PS50005">
    <property type="entry name" value="TPR"/>
    <property type="match status" value="1"/>
</dbReference>
<dbReference type="InterPro" id="IPR011990">
    <property type="entry name" value="TPR-like_helical_dom_sf"/>
</dbReference>
<dbReference type="Gene3D" id="1.25.40.10">
    <property type="entry name" value="Tetratricopeptide repeat domain"/>
    <property type="match status" value="1"/>
</dbReference>
<evidence type="ECO:0000313" key="8">
    <source>
        <dbReference type="Proteomes" id="UP000500767"/>
    </source>
</evidence>
<dbReference type="InterPro" id="IPR039565">
    <property type="entry name" value="BamD-like"/>
</dbReference>
<comment type="similarity">
    <text evidence="4">Belongs to the BamD family.</text>
</comment>
<keyword evidence="2 4" id="KW-0472">Membrane</keyword>
<keyword evidence="1 4" id="KW-0732">Signal</keyword>
<dbReference type="KEGG" id="lck:HN018_14150"/>
<dbReference type="SUPFAM" id="SSF48452">
    <property type="entry name" value="TPR-like"/>
    <property type="match status" value="1"/>
</dbReference>
<dbReference type="GO" id="GO:0043165">
    <property type="term" value="P:Gram-negative-bacterium-type cell outer membrane assembly"/>
    <property type="evidence" value="ECO:0007669"/>
    <property type="project" value="UniProtKB-UniRule"/>
</dbReference>
<comment type="subcellular location">
    <subcellularLocation>
        <location evidence="4">Cell outer membrane</location>
    </subcellularLocation>
</comment>
<dbReference type="PANTHER" id="PTHR37423">
    <property type="entry name" value="SOLUBLE LYTIC MUREIN TRANSGLYCOSYLASE-RELATED"/>
    <property type="match status" value="1"/>
</dbReference>
<accession>A0A6M8HRF1</accession>
<dbReference type="RefSeq" id="WP_171833442.1">
    <property type="nucleotide sequence ID" value="NZ_CP053708.1"/>
</dbReference>
<dbReference type="NCBIfam" id="TIGR03302">
    <property type="entry name" value="OM_YfiO"/>
    <property type="match status" value="1"/>
</dbReference>
<sequence>MSSNTSHVSRLFTVPFLLALLGGCSTLDSLNPFSDSKPAPQAENVPQTPEGLYNNGIDALHGGRYKLAVTQFENIQQNFPYSGYTANAQLMEGYAYYLQNQYSDAVSQVDRFLQLHPTSGDAAYAYYLRALCYYEQIADIQRDQQGTVQAMNALQDVITRFPNTSYARDARLKIDLCRDHLAGKEMLVGRYYEGQHYYEAAINRYQRVVQDFQTTNHAAEALHRLVEVYLKLGLTDQARKTASVLGYNYPGSTWYQDSYADLRSAGALDASVSEPGQPPVPAQQRGFFGRTFHSIF</sequence>
<evidence type="ECO:0000256" key="5">
    <source>
        <dbReference type="PROSITE-ProRule" id="PRU00339"/>
    </source>
</evidence>
<evidence type="ECO:0000259" key="6">
    <source>
        <dbReference type="Pfam" id="PF13525"/>
    </source>
</evidence>
<dbReference type="GO" id="GO:0051205">
    <property type="term" value="P:protein insertion into membrane"/>
    <property type="evidence" value="ECO:0007669"/>
    <property type="project" value="UniProtKB-UniRule"/>
</dbReference>
<dbReference type="InterPro" id="IPR019734">
    <property type="entry name" value="TPR_rpt"/>
</dbReference>
<gene>
    <name evidence="4" type="primary">bamD</name>
    <name evidence="7" type="ORF">HN018_14150</name>
</gene>
<comment type="function">
    <text evidence="4">Part of the outer membrane protein assembly complex, which is involved in assembly and insertion of beta-barrel proteins into the outer membrane.</text>
</comment>
<dbReference type="CDD" id="cd15830">
    <property type="entry name" value="BamD"/>
    <property type="match status" value="1"/>
</dbReference>
<dbReference type="AlphaFoldDB" id="A0A6M8HRF1"/>